<feature type="compositionally biased region" description="Low complexity" evidence="1">
    <location>
        <begin position="245"/>
        <end position="261"/>
    </location>
</feature>
<evidence type="ECO:0000256" key="1">
    <source>
        <dbReference type="SAM" id="MobiDB-lite"/>
    </source>
</evidence>
<proteinExistence type="predicted"/>
<dbReference type="EMBL" id="SJPR01000003">
    <property type="protein sequence ID" value="TWT96989.1"/>
    <property type="molecule type" value="Genomic_DNA"/>
</dbReference>
<feature type="chain" id="PRO_5023054071" evidence="2">
    <location>
        <begin position="39"/>
        <end position="642"/>
    </location>
</feature>
<feature type="compositionally biased region" description="Low complexity" evidence="1">
    <location>
        <begin position="113"/>
        <end position="142"/>
    </location>
</feature>
<evidence type="ECO:0000313" key="4">
    <source>
        <dbReference type="Proteomes" id="UP000317421"/>
    </source>
</evidence>
<keyword evidence="4" id="KW-1185">Reference proteome</keyword>
<organism evidence="3 4">
    <name type="scientific">Botrimarina colliarenosi</name>
    <dbReference type="NCBI Taxonomy" id="2528001"/>
    <lineage>
        <taxon>Bacteria</taxon>
        <taxon>Pseudomonadati</taxon>
        <taxon>Planctomycetota</taxon>
        <taxon>Planctomycetia</taxon>
        <taxon>Pirellulales</taxon>
        <taxon>Lacipirellulaceae</taxon>
        <taxon>Botrimarina</taxon>
    </lineage>
</organism>
<dbReference type="AlphaFoldDB" id="A0A5C6ABM5"/>
<protein>
    <submittedName>
        <fullName evidence="3">Uncharacterized protein</fullName>
    </submittedName>
</protein>
<comment type="caution">
    <text evidence="3">The sequence shown here is derived from an EMBL/GenBank/DDBJ whole genome shotgun (WGS) entry which is preliminary data.</text>
</comment>
<accession>A0A5C6ABM5</accession>
<keyword evidence="2" id="KW-0732">Signal</keyword>
<dbReference type="Proteomes" id="UP000317421">
    <property type="component" value="Unassembled WGS sequence"/>
</dbReference>
<reference evidence="3 4" key="1">
    <citation type="submission" date="2019-02" db="EMBL/GenBank/DDBJ databases">
        <title>Deep-cultivation of Planctomycetes and their phenomic and genomic characterization uncovers novel biology.</title>
        <authorList>
            <person name="Wiegand S."/>
            <person name="Jogler M."/>
            <person name="Boedeker C."/>
            <person name="Pinto D."/>
            <person name="Vollmers J."/>
            <person name="Rivas-Marin E."/>
            <person name="Kohn T."/>
            <person name="Peeters S.H."/>
            <person name="Heuer A."/>
            <person name="Rast P."/>
            <person name="Oberbeckmann S."/>
            <person name="Bunk B."/>
            <person name="Jeske O."/>
            <person name="Meyerdierks A."/>
            <person name="Storesund J.E."/>
            <person name="Kallscheuer N."/>
            <person name="Luecker S."/>
            <person name="Lage O.M."/>
            <person name="Pohl T."/>
            <person name="Merkel B.J."/>
            <person name="Hornburger P."/>
            <person name="Mueller R.-W."/>
            <person name="Bruemmer F."/>
            <person name="Labrenz M."/>
            <person name="Spormann A.M."/>
            <person name="Op Den Camp H."/>
            <person name="Overmann J."/>
            <person name="Amann R."/>
            <person name="Jetten M.S.M."/>
            <person name="Mascher T."/>
            <person name="Medema M.H."/>
            <person name="Devos D.P."/>
            <person name="Kaster A.-K."/>
            <person name="Ovreas L."/>
            <person name="Rohde M."/>
            <person name="Galperin M.Y."/>
            <person name="Jogler C."/>
        </authorList>
    </citation>
    <scope>NUCLEOTIDE SEQUENCE [LARGE SCALE GENOMIC DNA]</scope>
    <source>
        <strain evidence="3 4">Pla108</strain>
    </source>
</reference>
<gene>
    <name evidence="3" type="ORF">Pla108_27660</name>
</gene>
<evidence type="ECO:0000313" key="3">
    <source>
        <dbReference type="EMBL" id="TWT96989.1"/>
    </source>
</evidence>
<feature type="signal peptide" evidence="2">
    <location>
        <begin position="1"/>
        <end position="38"/>
    </location>
</feature>
<sequence precursor="true">MLFCNRYVCATRPQLAAALRKVLVAALAPLLLAPATQADGPFLATPHQDLAEVVPLRVLDALELPETPVARLASRPTLDWRPGLVETSKSLSNGEAAANAPAIAAPTIAAPAAETPAAKSPEAQAPAATSPATPSAAPAPEAGLKPVTEPPQLVAPNAAQQPPVEADPVEISDAAPEASPLKAADAPLLPIRAPRNESRSPEPARVEPAPIESAPIELRAPESDDAPAASEATPDTADSPEETTARGTGSRAAAPAISPVRPSEPLPPLSRSMRNLRSRMRTVLSFYYRQPLNTVENDPWELMHAMLAYELHSRVHDGGPKGPYMTAVGHLCFNRPSKRQQMMVINREGKLDVEVGVGLQGHKGQLLAMLAQCNVSPDYPIRVADREFTIHDLIEAEQRTCYAKTELTFKLIGLGHYLASDARWVNDQGETWDIPRLIKEEREQPIRGAACGGTHRLAGLSLAFRRREARGEPLDGEYAEAAKFVSQYQGYAFQLQNEDGSLSTEWFRGRGEEDDIDRRLRTTGHLVEWLVYSLPEDQLQSYRTVRAVNYLTELLASNADHEWHLGSIGHAIHALVVYDKRVFRPHDADAADPLVAAVDPTGSLYRTYPIYRGVMRNSPPESTGLFGIFGGTRSTSAASRHR</sequence>
<feature type="region of interest" description="Disordered" evidence="1">
    <location>
        <begin position="178"/>
        <end position="271"/>
    </location>
</feature>
<name>A0A5C6ABM5_9BACT</name>
<feature type="compositionally biased region" description="Basic and acidic residues" evidence="1">
    <location>
        <begin position="194"/>
        <end position="205"/>
    </location>
</feature>
<evidence type="ECO:0000256" key="2">
    <source>
        <dbReference type="SAM" id="SignalP"/>
    </source>
</evidence>
<feature type="region of interest" description="Disordered" evidence="1">
    <location>
        <begin position="113"/>
        <end position="165"/>
    </location>
</feature>